<evidence type="ECO:0000256" key="5">
    <source>
        <dbReference type="ARBA" id="ARBA00022964"/>
    </source>
</evidence>
<dbReference type="GO" id="GO:0008198">
    <property type="term" value="F:ferrous iron binding"/>
    <property type="evidence" value="ECO:0007669"/>
    <property type="project" value="InterPro"/>
</dbReference>
<keyword evidence="5" id="KW-0223">Dioxygenase</keyword>
<dbReference type="Pfam" id="PF00903">
    <property type="entry name" value="Glyoxalase"/>
    <property type="match status" value="1"/>
</dbReference>
<dbReference type="EMBL" id="UINC01001020">
    <property type="protein sequence ID" value="SUZ67755.1"/>
    <property type="molecule type" value="Genomic_DNA"/>
</dbReference>
<dbReference type="PROSITE" id="PS51819">
    <property type="entry name" value="VOC"/>
    <property type="match status" value="1"/>
</dbReference>
<evidence type="ECO:0000313" key="9">
    <source>
        <dbReference type="EMBL" id="SUZ67755.1"/>
    </source>
</evidence>
<keyword evidence="4" id="KW-0058">Aromatic hydrocarbons catabolism</keyword>
<dbReference type="InterPro" id="IPR029068">
    <property type="entry name" value="Glyas_Bleomycin-R_OHBP_Dase"/>
</dbReference>
<dbReference type="AlphaFoldDB" id="A0A381PL46"/>
<protein>
    <recommendedName>
        <fullName evidence="8">VOC domain-containing protein</fullName>
    </recommendedName>
</protein>
<evidence type="ECO:0000256" key="3">
    <source>
        <dbReference type="ARBA" id="ARBA00022723"/>
    </source>
</evidence>
<accession>A0A381PL46</accession>
<dbReference type="PANTHER" id="PTHR21366">
    <property type="entry name" value="GLYOXALASE FAMILY PROTEIN"/>
    <property type="match status" value="1"/>
</dbReference>
<feature type="domain" description="VOC" evidence="8">
    <location>
        <begin position="4"/>
        <end position="127"/>
    </location>
</feature>
<dbReference type="InterPro" id="IPR004360">
    <property type="entry name" value="Glyas_Fos-R_dOase_dom"/>
</dbReference>
<dbReference type="SUPFAM" id="SSF54593">
    <property type="entry name" value="Glyoxalase/Bleomycin resistance protein/Dihydroxybiphenyl dioxygenase"/>
    <property type="match status" value="1"/>
</dbReference>
<evidence type="ECO:0000259" key="8">
    <source>
        <dbReference type="PROSITE" id="PS51819"/>
    </source>
</evidence>
<keyword evidence="3" id="KW-0479">Metal-binding</keyword>
<evidence type="ECO:0000256" key="7">
    <source>
        <dbReference type="ARBA" id="ARBA00023004"/>
    </source>
</evidence>
<evidence type="ECO:0000256" key="2">
    <source>
        <dbReference type="ARBA" id="ARBA00008784"/>
    </source>
</evidence>
<dbReference type="Gene3D" id="3.10.180.10">
    <property type="entry name" value="2,3-Dihydroxybiphenyl 1,2-Dioxygenase, domain 1"/>
    <property type="match status" value="1"/>
</dbReference>
<gene>
    <name evidence="9" type="ORF">METZ01_LOCUS20609</name>
</gene>
<dbReference type="InterPro" id="IPR000486">
    <property type="entry name" value="Xdiol_ring_cleave_dOase_1/2"/>
</dbReference>
<keyword evidence="6" id="KW-0560">Oxidoreductase</keyword>
<organism evidence="9">
    <name type="scientific">marine metagenome</name>
    <dbReference type="NCBI Taxonomy" id="408172"/>
    <lineage>
        <taxon>unclassified sequences</taxon>
        <taxon>metagenomes</taxon>
        <taxon>ecological metagenomes</taxon>
    </lineage>
</organism>
<comment type="similarity">
    <text evidence="2">Belongs to the extradiol ring-cleavage dioxygenase family.</text>
</comment>
<evidence type="ECO:0000256" key="6">
    <source>
        <dbReference type="ARBA" id="ARBA00023002"/>
    </source>
</evidence>
<evidence type="ECO:0000256" key="4">
    <source>
        <dbReference type="ARBA" id="ARBA00022797"/>
    </source>
</evidence>
<dbReference type="PROSITE" id="PS00082">
    <property type="entry name" value="EXTRADIOL_DIOXYGENAS"/>
    <property type="match status" value="1"/>
</dbReference>
<sequence>MTIEFAHALIYVVDMDDMIDFYTDVLGFTVTDRAPIAGEGSPEVAFLTSNPDHHHQFAFLQTRKESGDSNNLNHLAFRVENLGTVKATIEALEADGRATKLAPVTHGNAWSIYFTDPEGNGLEFFCDTPFHVGQPQATSWDPDLNEDELTAWTEETFGDNSRFGPIGDFYSSQQELLA</sequence>
<dbReference type="PANTHER" id="PTHR21366:SF14">
    <property type="entry name" value="GLYOXALASE DOMAIN-CONTAINING PROTEIN 5"/>
    <property type="match status" value="1"/>
</dbReference>
<evidence type="ECO:0000256" key="1">
    <source>
        <dbReference type="ARBA" id="ARBA00001954"/>
    </source>
</evidence>
<keyword evidence="7" id="KW-0408">Iron</keyword>
<reference evidence="9" key="1">
    <citation type="submission" date="2018-05" db="EMBL/GenBank/DDBJ databases">
        <authorList>
            <person name="Lanie J.A."/>
            <person name="Ng W.-L."/>
            <person name="Kazmierczak K.M."/>
            <person name="Andrzejewski T.M."/>
            <person name="Davidsen T.M."/>
            <person name="Wayne K.J."/>
            <person name="Tettelin H."/>
            <person name="Glass J.I."/>
            <person name="Rusch D."/>
            <person name="Podicherti R."/>
            <person name="Tsui H.-C.T."/>
            <person name="Winkler M.E."/>
        </authorList>
    </citation>
    <scope>NUCLEOTIDE SEQUENCE</scope>
</reference>
<proteinExistence type="inferred from homology"/>
<dbReference type="GO" id="GO:0051213">
    <property type="term" value="F:dioxygenase activity"/>
    <property type="evidence" value="ECO:0007669"/>
    <property type="project" value="UniProtKB-KW"/>
</dbReference>
<dbReference type="InterPro" id="IPR037523">
    <property type="entry name" value="VOC_core"/>
</dbReference>
<name>A0A381PL46_9ZZZZ</name>
<dbReference type="InterPro" id="IPR050383">
    <property type="entry name" value="GlyoxalaseI/FosfomycinResist"/>
</dbReference>
<comment type="cofactor">
    <cofactor evidence="1">
        <name>Fe(2+)</name>
        <dbReference type="ChEBI" id="CHEBI:29033"/>
    </cofactor>
</comment>